<keyword evidence="3" id="KW-1185">Reference proteome</keyword>
<reference evidence="2" key="1">
    <citation type="journal article" date="2015" name="Int. J. Syst. Evol. Microbiol.">
        <title>Rhizobium oryzicola sp. nov., potential plant-growth-promoting endophytic bacteria isolated from rice roots.</title>
        <authorList>
            <person name="Zhang X.X."/>
            <person name="Gao J.S."/>
            <person name="Cao Y.H."/>
            <person name="Sheirdil R.A."/>
            <person name="Wang X.C."/>
            <person name="Zhang L."/>
        </authorList>
    </citation>
    <scope>NUCLEOTIDE SEQUENCE</scope>
    <source>
        <strain evidence="2">05753</strain>
    </source>
</reference>
<sequence length="416" mass="46405">MNQYITTIDGIDPFSDRVDAILAEIAFSVQLPPSLHEKAVGRYDAVRKHLEATSSSFCGQIEHFYPQGSMAIDATISTRGTDDEYDLDIVAQLGSAFSSRSPNYILTELEKALIGYRGLTVVRQTRCVTIYYADNMHLDITPSLRDWGSPERQSVIMHARGPAASREDFAVPMNAYGFVEWYKKKTPIERRVVAAFSNKWAAYDRALADADVDPVPVQTQFVVKNTATLVLQLLKRYRNIRYANRSGRMPPSVMLSYYCAMSASSGSSLSEMLLRVSRNIVRDIENASLYGRLLHVANPVYADDIFTDRWPENADQQNRFANDLKELIRGLETALAGDMLANRLQDWLRDMFGDRVVTKAVDMMARDAQAAAAVGTQRYTKRGGILVPASAGAPIATAYTSPVRASPHTYFGDRIE</sequence>
<dbReference type="RefSeq" id="WP_302076615.1">
    <property type="nucleotide sequence ID" value="NZ_JAUKWQ010000002.1"/>
</dbReference>
<dbReference type="InterPro" id="IPR006116">
    <property type="entry name" value="NT_2-5OAS_ClassI-CCAase"/>
</dbReference>
<evidence type="ECO:0000313" key="3">
    <source>
        <dbReference type="Proteomes" id="UP001169006"/>
    </source>
</evidence>
<dbReference type="EMBL" id="JAUKWQ010000002">
    <property type="protein sequence ID" value="MDO1582473.1"/>
    <property type="molecule type" value="Genomic_DNA"/>
</dbReference>
<comment type="caution">
    <text evidence="2">The sequence shown here is derived from an EMBL/GenBank/DDBJ whole genome shotgun (WGS) entry which is preliminary data.</text>
</comment>
<gene>
    <name evidence="2" type="ORF">Q2T52_10205</name>
</gene>
<accession>A0ABT8SX69</accession>
<reference evidence="2" key="2">
    <citation type="submission" date="2023-07" db="EMBL/GenBank/DDBJ databases">
        <authorList>
            <person name="Sun H."/>
        </authorList>
    </citation>
    <scope>NUCLEOTIDE SEQUENCE</scope>
    <source>
        <strain evidence="2">05753</strain>
    </source>
</reference>
<evidence type="ECO:0000313" key="2">
    <source>
        <dbReference type="EMBL" id="MDO1582473.1"/>
    </source>
</evidence>
<keyword evidence="1" id="KW-0051">Antiviral defense</keyword>
<dbReference type="Pfam" id="PF18144">
    <property type="entry name" value="SMODS"/>
    <property type="match status" value="1"/>
</dbReference>
<proteinExistence type="predicted"/>
<name>A0ABT8SX69_9HYPH</name>
<protein>
    <submittedName>
        <fullName evidence="2">Nucleotidyltransferase</fullName>
    </submittedName>
</protein>
<organism evidence="2 3">
    <name type="scientific">Rhizobium oryzicola</name>
    <dbReference type="NCBI Taxonomy" id="1232668"/>
    <lineage>
        <taxon>Bacteria</taxon>
        <taxon>Pseudomonadati</taxon>
        <taxon>Pseudomonadota</taxon>
        <taxon>Alphaproteobacteria</taxon>
        <taxon>Hyphomicrobiales</taxon>
        <taxon>Rhizobiaceae</taxon>
        <taxon>Rhizobium/Agrobacterium group</taxon>
        <taxon>Rhizobium</taxon>
    </lineage>
</organism>
<evidence type="ECO:0000256" key="1">
    <source>
        <dbReference type="ARBA" id="ARBA00023118"/>
    </source>
</evidence>
<dbReference type="Proteomes" id="UP001169006">
    <property type="component" value="Unassembled WGS sequence"/>
</dbReference>
<dbReference type="CDD" id="cd05400">
    <property type="entry name" value="NT_2-5OAS_ClassI-CCAase"/>
    <property type="match status" value="1"/>
</dbReference>